<protein>
    <submittedName>
        <fullName evidence="9">NADH-quinone oxidoreductase subunit M</fullName>
    </submittedName>
</protein>
<evidence type="ECO:0000313" key="10">
    <source>
        <dbReference type="Proteomes" id="UP000249873"/>
    </source>
</evidence>
<dbReference type="OrthoDB" id="9811718at2"/>
<dbReference type="PANTHER" id="PTHR43507:SF1">
    <property type="entry name" value="NADH-UBIQUINONE OXIDOREDUCTASE CHAIN 4"/>
    <property type="match status" value="1"/>
</dbReference>
<proteinExistence type="inferred from homology"/>
<organism evidence="9 10">
    <name type="scientific">Arcticibacterium luteifluviistationis</name>
    <dbReference type="NCBI Taxonomy" id="1784714"/>
    <lineage>
        <taxon>Bacteria</taxon>
        <taxon>Pseudomonadati</taxon>
        <taxon>Bacteroidota</taxon>
        <taxon>Cytophagia</taxon>
        <taxon>Cytophagales</taxon>
        <taxon>Leadbetterellaceae</taxon>
        <taxon>Arcticibacterium</taxon>
    </lineage>
</organism>
<gene>
    <name evidence="9" type="ORF">DJ013_15330</name>
</gene>
<keyword evidence="10" id="KW-1185">Reference proteome</keyword>
<evidence type="ECO:0000256" key="5">
    <source>
        <dbReference type="ARBA" id="ARBA00023136"/>
    </source>
</evidence>
<name>A0A2Z4GDS2_9BACT</name>
<feature type="transmembrane region" description="Helical" evidence="7">
    <location>
        <begin position="365"/>
        <end position="382"/>
    </location>
</feature>
<dbReference type="NCBIfam" id="TIGR01972">
    <property type="entry name" value="NDH_I_M"/>
    <property type="match status" value="1"/>
</dbReference>
<comment type="similarity">
    <text evidence="2">Belongs to the complex I subunit 4 family.</text>
</comment>
<dbReference type="GO" id="GO:0016020">
    <property type="term" value="C:membrane"/>
    <property type="evidence" value="ECO:0007669"/>
    <property type="project" value="UniProtKB-SubCell"/>
</dbReference>
<dbReference type="Proteomes" id="UP000249873">
    <property type="component" value="Chromosome"/>
</dbReference>
<sequence length="483" mass="52361">MLILALILIPIFGALIVFALGGQNQLRSKQLALAVALLELVVFGFIFKEFNTSGNLLFQKEWLPDFGISFKFSIDGISVLLLGLSTLLVPLIVLSTFKVVYEKSNLLYALILLTEAALVGVFMAGDLFLFYFFFEIALIPVYFLGLIWGQANAAKATFKMLAYTIFGSLLMLVGLVYLYSKGQTADMEALKASMAFIPAGVQSTLFCLFMLAFAIKMPIFPLHTWQADAYSESSTPATMLLAGLLSKMGVYGLIRIALPMSPLGAKEMGYMVMVLGVVGLIYGSIIAVKQDNLKRLIAYSSFAHMGLMAAAIFSGTLEGTQGAVFQMLAHGLNAVGLFFVVKIISERTGSRSLSSLGGLSQDAPWLSVTFMIILLGSVALPLTNGFVGEFLMLKGVFDHGKLLGIISGISIILGAVYLLRLFQKTMFGEKQNTDVVIKDISGSETIVLFVISALVILMGVFPNCILKISEPASQQILDYMAQF</sequence>
<feature type="transmembrane region" description="Helical" evidence="7">
    <location>
        <begin position="323"/>
        <end position="344"/>
    </location>
</feature>
<evidence type="ECO:0000313" key="9">
    <source>
        <dbReference type="EMBL" id="AWV99459.1"/>
    </source>
</evidence>
<feature type="domain" description="NADH:quinone oxidoreductase/Mrp antiporter transmembrane" evidence="8">
    <location>
        <begin position="124"/>
        <end position="407"/>
    </location>
</feature>
<evidence type="ECO:0000256" key="3">
    <source>
        <dbReference type="ARBA" id="ARBA00022692"/>
    </source>
</evidence>
<feature type="transmembrane region" description="Helical" evidence="7">
    <location>
        <begin position="236"/>
        <end position="258"/>
    </location>
</feature>
<dbReference type="KEGG" id="als:DJ013_15330"/>
<dbReference type="InterPro" id="IPR001750">
    <property type="entry name" value="ND/Mrp_TM"/>
</dbReference>
<dbReference type="InterPro" id="IPR010227">
    <property type="entry name" value="NADH_Q_OxRdtase_chainM/4"/>
</dbReference>
<evidence type="ECO:0000259" key="8">
    <source>
        <dbReference type="Pfam" id="PF00361"/>
    </source>
</evidence>
<feature type="transmembrane region" description="Helical" evidence="7">
    <location>
        <begin position="192"/>
        <end position="215"/>
    </location>
</feature>
<keyword evidence="4 7" id="KW-1133">Transmembrane helix</keyword>
<dbReference type="Pfam" id="PF00361">
    <property type="entry name" value="Proton_antipo_M"/>
    <property type="match status" value="1"/>
</dbReference>
<evidence type="ECO:0000256" key="2">
    <source>
        <dbReference type="ARBA" id="ARBA00009025"/>
    </source>
</evidence>
<dbReference type="EMBL" id="CP029480">
    <property type="protein sequence ID" value="AWV99459.1"/>
    <property type="molecule type" value="Genomic_DNA"/>
</dbReference>
<evidence type="ECO:0000256" key="6">
    <source>
        <dbReference type="RuleBase" id="RU000320"/>
    </source>
</evidence>
<accession>A0A2Z4GDS2</accession>
<feature type="transmembrane region" description="Helical" evidence="7">
    <location>
        <begin position="270"/>
        <end position="289"/>
    </location>
</feature>
<dbReference type="InterPro" id="IPR003918">
    <property type="entry name" value="NADH_UbQ_OxRdtase"/>
</dbReference>
<feature type="transmembrane region" description="Helical" evidence="7">
    <location>
        <begin position="402"/>
        <end position="422"/>
    </location>
</feature>
<feature type="transmembrane region" description="Helical" evidence="7">
    <location>
        <begin position="68"/>
        <end position="94"/>
    </location>
</feature>
<evidence type="ECO:0000256" key="1">
    <source>
        <dbReference type="ARBA" id="ARBA00004127"/>
    </source>
</evidence>
<evidence type="ECO:0000256" key="4">
    <source>
        <dbReference type="ARBA" id="ARBA00022989"/>
    </source>
</evidence>
<feature type="transmembrane region" description="Helical" evidence="7">
    <location>
        <begin position="130"/>
        <end position="148"/>
    </location>
</feature>
<feature type="transmembrane region" description="Helical" evidence="7">
    <location>
        <begin position="443"/>
        <end position="461"/>
    </location>
</feature>
<comment type="subcellular location">
    <subcellularLocation>
        <location evidence="1">Endomembrane system</location>
        <topology evidence="1">Multi-pass membrane protein</topology>
    </subcellularLocation>
    <subcellularLocation>
        <location evidence="6">Membrane</location>
        <topology evidence="6">Multi-pass membrane protein</topology>
    </subcellularLocation>
</comment>
<keyword evidence="5 7" id="KW-0472">Membrane</keyword>
<feature type="transmembrane region" description="Helical" evidence="7">
    <location>
        <begin position="6"/>
        <end position="24"/>
    </location>
</feature>
<dbReference type="GO" id="GO:0012505">
    <property type="term" value="C:endomembrane system"/>
    <property type="evidence" value="ECO:0007669"/>
    <property type="project" value="UniProtKB-SubCell"/>
</dbReference>
<dbReference type="PANTHER" id="PTHR43507">
    <property type="entry name" value="NADH-UBIQUINONE OXIDOREDUCTASE CHAIN 4"/>
    <property type="match status" value="1"/>
</dbReference>
<dbReference type="GO" id="GO:0015990">
    <property type="term" value="P:electron transport coupled proton transport"/>
    <property type="evidence" value="ECO:0007669"/>
    <property type="project" value="TreeGrafter"/>
</dbReference>
<keyword evidence="3 6" id="KW-0812">Transmembrane</keyword>
<dbReference type="GO" id="GO:0042773">
    <property type="term" value="P:ATP synthesis coupled electron transport"/>
    <property type="evidence" value="ECO:0007669"/>
    <property type="project" value="InterPro"/>
</dbReference>
<dbReference type="GO" id="GO:0003954">
    <property type="term" value="F:NADH dehydrogenase activity"/>
    <property type="evidence" value="ECO:0007669"/>
    <property type="project" value="TreeGrafter"/>
</dbReference>
<dbReference type="GO" id="GO:0008137">
    <property type="term" value="F:NADH dehydrogenase (ubiquinone) activity"/>
    <property type="evidence" value="ECO:0007669"/>
    <property type="project" value="InterPro"/>
</dbReference>
<dbReference type="PRINTS" id="PR01437">
    <property type="entry name" value="NUOXDRDTASE4"/>
</dbReference>
<dbReference type="AlphaFoldDB" id="A0A2Z4GDS2"/>
<dbReference type="RefSeq" id="WP_111372828.1">
    <property type="nucleotide sequence ID" value="NZ_CP029480.1"/>
</dbReference>
<dbReference type="GO" id="GO:0048039">
    <property type="term" value="F:ubiquinone binding"/>
    <property type="evidence" value="ECO:0007669"/>
    <property type="project" value="TreeGrafter"/>
</dbReference>
<feature type="transmembrane region" description="Helical" evidence="7">
    <location>
        <begin position="296"/>
        <end position="317"/>
    </location>
</feature>
<reference evidence="9 10" key="1">
    <citation type="submission" date="2018-05" db="EMBL/GenBank/DDBJ databases">
        <title>Complete genome sequence of Arcticibacterium luteifluviistationis SM1504T, a cytophagaceae bacterium isolated from Arctic surface seawater.</title>
        <authorList>
            <person name="Li Y."/>
            <person name="Qin Q.-L."/>
        </authorList>
    </citation>
    <scope>NUCLEOTIDE SEQUENCE [LARGE SCALE GENOMIC DNA]</scope>
    <source>
        <strain evidence="9 10">SM1504</strain>
    </source>
</reference>
<feature type="transmembrane region" description="Helical" evidence="7">
    <location>
        <begin position="106"/>
        <end position="124"/>
    </location>
</feature>
<evidence type="ECO:0000256" key="7">
    <source>
        <dbReference type="SAM" id="Phobius"/>
    </source>
</evidence>
<feature type="transmembrane region" description="Helical" evidence="7">
    <location>
        <begin position="31"/>
        <end position="48"/>
    </location>
</feature>
<feature type="transmembrane region" description="Helical" evidence="7">
    <location>
        <begin position="160"/>
        <end position="180"/>
    </location>
</feature>